<name>L8WFP3_THACA</name>
<protein>
    <recommendedName>
        <fullName evidence="1">tRNA uridine 5-carboxymethylaminomethyl modification enzyme C-terminal subdomain domain-containing protein</fullName>
    </recommendedName>
</protein>
<dbReference type="Pfam" id="PF13932">
    <property type="entry name" value="SAM_GIDA_C"/>
    <property type="match status" value="1"/>
</dbReference>
<organism evidence="2 3">
    <name type="scientific">Thanatephorus cucumeris (strain AG1-IA)</name>
    <name type="common">Rice sheath blight fungus</name>
    <name type="synonym">Rhizoctonia solani</name>
    <dbReference type="NCBI Taxonomy" id="983506"/>
    <lineage>
        <taxon>Eukaryota</taxon>
        <taxon>Fungi</taxon>
        <taxon>Dikarya</taxon>
        <taxon>Basidiomycota</taxon>
        <taxon>Agaricomycotina</taxon>
        <taxon>Agaricomycetes</taxon>
        <taxon>Cantharellales</taxon>
        <taxon>Ceratobasidiaceae</taxon>
        <taxon>Rhizoctonia</taxon>
        <taxon>Rhizoctonia solani AG-1</taxon>
    </lineage>
</organism>
<comment type="caution">
    <text evidence="2">The sequence shown here is derived from an EMBL/GenBank/DDBJ whole genome shotgun (WGS) entry which is preliminary data.</text>
</comment>
<feature type="domain" description="tRNA uridine 5-carboxymethylaminomethyl modification enzyme C-terminal subdomain" evidence="1">
    <location>
        <begin position="35"/>
        <end position="87"/>
    </location>
</feature>
<evidence type="ECO:0000259" key="1">
    <source>
        <dbReference type="SMART" id="SM01228"/>
    </source>
</evidence>
<proteinExistence type="predicted"/>
<sequence length="91" mass="10269">MLRNPGINCQKLAGAIPELSKLDPKALARVDVEVGQYMHHLKRQEADIRAFASDEILVLDPSLDYDSVIGLSTEVRERLKRTRALRNGWKA</sequence>
<dbReference type="EMBL" id="AFRT01006228">
    <property type="protein sequence ID" value="ELU35537.1"/>
    <property type="molecule type" value="Genomic_DNA"/>
</dbReference>
<reference evidence="2 3" key="1">
    <citation type="journal article" date="2013" name="Nat. Commun.">
        <title>The evolution and pathogenic mechanisms of the rice sheath blight pathogen.</title>
        <authorList>
            <person name="Zheng A."/>
            <person name="Lin R."/>
            <person name="Xu L."/>
            <person name="Qin P."/>
            <person name="Tang C."/>
            <person name="Ai P."/>
            <person name="Zhang D."/>
            <person name="Liu Y."/>
            <person name="Sun Z."/>
            <person name="Feng H."/>
            <person name="Wang Y."/>
            <person name="Chen Y."/>
            <person name="Liang X."/>
            <person name="Fu R."/>
            <person name="Li Q."/>
            <person name="Zhang J."/>
            <person name="Yu X."/>
            <person name="Xie Z."/>
            <person name="Ding L."/>
            <person name="Guan P."/>
            <person name="Tang J."/>
            <person name="Liang Y."/>
            <person name="Wang S."/>
            <person name="Deng Q."/>
            <person name="Li S."/>
            <person name="Zhu J."/>
            <person name="Wang L."/>
            <person name="Liu H."/>
            <person name="Li P."/>
        </authorList>
    </citation>
    <scope>NUCLEOTIDE SEQUENCE [LARGE SCALE GENOMIC DNA]</scope>
    <source>
        <strain evidence="3">AG-1 IA</strain>
    </source>
</reference>
<dbReference type="AlphaFoldDB" id="L8WFP3"/>
<dbReference type="Proteomes" id="UP000011668">
    <property type="component" value="Unassembled WGS sequence"/>
</dbReference>
<dbReference type="SMART" id="SM01228">
    <property type="entry name" value="GIDA_assoc_3"/>
    <property type="match status" value="1"/>
</dbReference>
<evidence type="ECO:0000313" key="2">
    <source>
        <dbReference type="EMBL" id="ELU35537.1"/>
    </source>
</evidence>
<dbReference type="STRING" id="983506.L8WFP3"/>
<dbReference type="HOGENOM" id="CLU_2428579_0_0_1"/>
<gene>
    <name evidence="2" type="ORF">AG1IA_10433</name>
</gene>
<dbReference type="OrthoDB" id="3329at2759"/>
<evidence type="ECO:0000313" key="3">
    <source>
        <dbReference type="Proteomes" id="UP000011668"/>
    </source>
</evidence>
<dbReference type="InterPro" id="IPR047001">
    <property type="entry name" value="MnmG_C_subdom"/>
</dbReference>
<keyword evidence="3" id="KW-1185">Reference proteome</keyword>
<accession>L8WFP3</accession>
<dbReference type="InterPro" id="IPR026904">
    <property type="entry name" value="MnmG_C"/>
</dbReference>